<proteinExistence type="predicted"/>
<name>A0AAF3EKN4_9BILA</name>
<keyword evidence="1" id="KW-0812">Transmembrane</keyword>
<organism evidence="2 3">
    <name type="scientific">Mesorhabditis belari</name>
    <dbReference type="NCBI Taxonomy" id="2138241"/>
    <lineage>
        <taxon>Eukaryota</taxon>
        <taxon>Metazoa</taxon>
        <taxon>Ecdysozoa</taxon>
        <taxon>Nematoda</taxon>
        <taxon>Chromadorea</taxon>
        <taxon>Rhabditida</taxon>
        <taxon>Rhabditina</taxon>
        <taxon>Rhabditomorpha</taxon>
        <taxon>Rhabditoidea</taxon>
        <taxon>Rhabditidae</taxon>
        <taxon>Mesorhabditinae</taxon>
        <taxon>Mesorhabditis</taxon>
    </lineage>
</organism>
<evidence type="ECO:0000313" key="3">
    <source>
        <dbReference type="WBParaSite" id="MBELARI_LOCUS14526"/>
    </source>
</evidence>
<feature type="transmembrane region" description="Helical" evidence="1">
    <location>
        <begin position="20"/>
        <end position="42"/>
    </location>
</feature>
<evidence type="ECO:0000256" key="1">
    <source>
        <dbReference type="SAM" id="Phobius"/>
    </source>
</evidence>
<protein>
    <submittedName>
        <fullName evidence="3">Uncharacterized protein</fullName>
    </submittedName>
</protein>
<accession>A0AAF3EKN4</accession>
<dbReference type="AlphaFoldDB" id="A0AAF3EKN4"/>
<evidence type="ECO:0000313" key="2">
    <source>
        <dbReference type="Proteomes" id="UP000887575"/>
    </source>
</evidence>
<sequence length="176" mass="20515">MPIVFTKSSSTQLPHLHCNLFNFALIFNVFLLTFCLSIGFPYLNGCPVGGVPRWVTFCGLLRCIPIFVLILARLGKEPPFSFRYILLNSIPIVWHFYGIYLFCSIWDRLKINDEKSCNYCDGTLMVLAITGFFLILFYELIVGYRFARERFANGPFWKQFWEMITVEGNTPPIYDY</sequence>
<feature type="transmembrane region" description="Helical" evidence="1">
    <location>
        <begin position="54"/>
        <end position="72"/>
    </location>
</feature>
<dbReference type="Proteomes" id="UP000887575">
    <property type="component" value="Unassembled WGS sequence"/>
</dbReference>
<keyword evidence="1" id="KW-0472">Membrane</keyword>
<reference evidence="3" key="1">
    <citation type="submission" date="2024-02" db="UniProtKB">
        <authorList>
            <consortium name="WormBaseParasite"/>
        </authorList>
    </citation>
    <scope>IDENTIFICATION</scope>
</reference>
<feature type="transmembrane region" description="Helical" evidence="1">
    <location>
        <begin position="84"/>
        <end position="102"/>
    </location>
</feature>
<feature type="transmembrane region" description="Helical" evidence="1">
    <location>
        <begin position="122"/>
        <end position="141"/>
    </location>
</feature>
<dbReference type="WBParaSite" id="MBELARI_LOCUS14526">
    <property type="protein sequence ID" value="MBELARI_LOCUS14526"/>
    <property type="gene ID" value="MBELARI_LOCUS14526"/>
</dbReference>
<keyword evidence="2" id="KW-1185">Reference proteome</keyword>
<keyword evidence="1" id="KW-1133">Transmembrane helix</keyword>